<keyword evidence="1" id="KW-0812">Transmembrane</keyword>
<dbReference type="GO" id="GO:0016491">
    <property type="term" value="F:oxidoreductase activity"/>
    <property type="evidence" value="ECO:0007669"/>
    <property type="project" value="InterPro"/>
</dbReference>
<feature type="transmembrane region" description="Helical" evidence="1">
    <location>
        <begin position="202"/>
        <end position="225"/>
    </location>
</feature>
<keyword evidence="1" id="KW-0472">Membrane</keyword>
<keyword evidence="1" id="KW-1133">Transmembrane helix</keyword>
<feature type="domain" description="Rubrerythrin diiron-binding" evidence="2">
    <location>
        <begin position="5"/>
        <end position="126"/>
    </location>
</feature>
<protein>
    <submittedName>
        <fullName evidence="3">Rubrerythrin family protein</fullName>
    </submittedName>
</protein>
<comment type="caution">
    <text evidence="3">The sequence shown here is derived from an EMBL/GenBank/DDBJ whole genome shotgun (WGS) entry which is preliminary data.</text>
</comment>
<evidence type="ECO:0000259" key="2">
    <source>
        <dbReference type="Pfam" id="PF02915"/>
    </source>
</evidence>
<evidence type="ECO:0000313" key="3">
    <source>
        <dbReference type="EMBL" id="HGN36666.1"/>
    </source>
</evidence>
<feature type="transmembrane region" description="Helical" evidence="1">
    <location>
        <begin position="69"/>
        <end position="87"/>
    </location>
</feature>
<dbReference type="EMBL" id="DTAI01000111">
    <property type="protein sequence ID" value="HGN36666.1"/>
    <property type="molecule type" value="Genomic_DNA"/>
</dbReference>
<organism evidence="3">
    <name type="scientific">Ignisphaera aggregans</name>
    <dbReference type="NCBI Taxonomy" id="334771"/>
    <lineage>
        <taxon>Archaea</taxon>
        <taxon>Thermoproteota</taxon>
        <taxon>Thermoprotei</taxon>
        <taxon>Desulfurococcales</taxon>
        <taxon>Desulfurococcaceae</taxon>
        <taxon>Ignisphaera</taxon>
    </lineage>
</organism>
<dbReference type="InterPro" id="IPR003251">
    <property type="entry name" value="Rr_diiron-bd_dom"/>
</dbReference>
<sequence>MEVREALYRVCRDEYEAHHLYKALARTPMLNQRLREMFERAADDELRHYRFWSRIVGSCRSKLSVIKVLLYRVLLLLFGVTITLKVVESMEVDASRIYGDIVRARPELKDDVNRIIEDERRHEYEFISSLDEGRVRYLGSITLGISDALIELTGIYTGSLGAFENTVNAGLTGLLAGIAASISMGIASYSQAKHEALKNPRISALYTSVAYIVVVLLLALPYFILNSIATAFIAMMLLAMAIVAYMTFYTAVLHNKKFLREFAESVVLILGVSLLLYILGSVLGRAIGIKTVD</sequence>
<accession>A0A7J3I792</accession>
<evidence type="ECO:0000313" key="4">
    <source>
        <dbReference type="EMBL" id="HGQ17822.1"/>
    </source>
</evidence>
<gene>
    <name evidence="3" type="ORF">ENT87_03850</name>
    <name evidence="4" type="ORF">ENU30_02410</name>
</gene>
<reference evidence="3" key="1">
    <citation type="journal article" date="2020" name="mSystems">
        <title>Genome- and Community-Level Interaction Insights into Carbon Utilization and Element Cycling Functions of Hydrothermarchaeota in Hydrothermal Sediment.</title>
        <authorList>
            <person name="Zhou Z."/>
            <person name="Liu Y."/>
            <person name="Xu W."/>
            <person name="Pan J."/>
            <person name="Luo Z.H."/>
            <person name="Li M."/>
        </authorList>
    </citation>
    <scope>NUCLEOTIDE SEQUENCE [LARGE SCALE GENOMIC DNA]</scope>
    <source>
        <strain evidence="3">SpSt-618</strain>
        <strain evidence="4">SpSt-657</strain>
    </source>
</reference>
<dbReference type="AlphaFoldDB" id="A0A7J3I792"/>
<name>A0A7J3I792_9CREN</name>
<dbReference type="EMBL" id="DTBZ01000058">
    <property type="protein sequence ID" value="HGQ17822.1"/>
    <property type="molecule type" value="Genomic_DNA"/>
</dbReference>
<feature type="transmembrane region" description="Helical" evidence="1">
    <location>
        <begin position="169"/>
        <end position="190"/>
    </location>
</feature>
<dbReference type="InterPro" id="IPR009078">
    <property type="entry name" value="Ferritin-like_SF"/>
</dbReference>
<dbReference type="GO" id="GO:0046872">
    <property type="term" value="F:metal ion binding"/>
    <property type="evidence" value="ECO:0007669"/>
    <property type="project" value="InterPro"/>
</dbReference>
<dbReference type="Pfam" id="PF02915">
    <property type="entry name" value="Rubrerythrin"/>
    <property type="match status" value="1"/>
</dbReference>
<evidence type="ECO:0000256" key="1">
    <source>
        <dbReference type="SAM" id="Phobius"/>
    </source>
</evidence>
<feature type="transmembrane region" description="Helical" evidence="1">
    <location>
        <begin position="265"/>
        <end position="287"/>
    </location>
</feature>
<dbReference type="SUPFAM" id="SSF47240">
    <property type="entry name" value="Ferritin-like"/>
    <property type="match status" value="1"/>
</dbReference>
<proteinExistence type="predicted"/>
<feature type="transmembrane region" description="Helical" evidence="1">
    <location>
        <begin position="231"/>
        <end position="253"/>
    </location>
</feature>